<dbReference type="KEGG" id="doa:AXF15_02755"/>
<dbReference type="OrthoDB" id="5519018at2"/>
<dbReference type="RefSeq" id="WP_066603007.1">
    <property type="nucleotide sequence ID" value="NZ_CP014230.1"/>
</dbReference>
<dbReference type="InterPro" id="IPR012349">
    <property type="entry name" value="Split_barrel_FMN-bd"/>
</dbReference>
<dbReference type="SUPFAM" id="SSF50475">
    <property type="entry name" value="FMN-binding split barrel"/>
    <property type="match status" value="1"/>
</dbReference>
<feature type="domain" description="Pyridoxamine 5'-phosphate oxidase N-terminal" evidence="1">
    <location>
        <begin position="6"/>
        <end position="138"/>
    </location>
</feature>
<name>A0A109W5I0_9BACT</name>
<gene>
    <name evidence="2" type="ORF">AXF15_02755</name>
</gene>
<organism evidence="2 3">
    <name type="scientific">Desulfomicrobium orale DSM 12838</name>
    <dbReference type="NCBI Taxonomy" id="888061"/>
    <lineage>
        <taxon>Bacteria</taxon>
        <taxon>Pseudomonadati</taxon>
        <taxon>Thermodesulfobacteriota</taxon>
        <taxon>Desulfovibrionia</taxon>
        <taxon>Desulfovibrionales</taxon>
        <taxon>Desulfomicrobiaceae</taxon>
        <taxon>Desulfomicrobium</taxon>
    </lineage>
</organism>
<sequence length="153" mass="16598">MRPMTDEEIATLVRRSKWATICSASSEGVPYAVEATPYSDGGDVCFMINPRGGTWKNLCSNPKVLLKYTLTNSRLTWWAGVSAFGTGRFDPDPEAISRGFLLLGEVMGEDYSGVASRPSRPGFSPLLRVTVEQWTGRCSAAPNAPLFTSSSPL</sequence>
<dbReference type="AlphaFoldDB" id="A0A109W5I0"/>
<accession>A0A109W5I0</accession>
<keyword evidence="3" id="KW-1185">Reference proteome</keyword>
<evidence type="ECO:0000259" key="1">
    <source>
        <dbReference type="Pfam" id="PF01243"/>
    </source>
</evidence>
<dbReference type="Proteomes" id="UP000063964">
    <property type="component" value="Chromosome"/>
</dbReference>
<dbReference type="EMBL" id="CP014230">
    <property type="protein sequence ID" value="AMD92131.1"/>
    <property type="molecule type" value="Genomic_DNA"/>
</dbReference>
<dbReference type="Pfam" id="PF01243">
    <property type="entry name" value="PNPOx_N"/>
    <property type="match status" value="1"/>
</dbReference>
<protein>
    <recommendedName>
        <fullName evidence="1">Pyridoxamine 5'-phosphate oxidase N-terminal domain-containing protein</fullName>
    </recommendedName>
</protein>
<dbReference type="InterPro" id="IPR011576">
    <property type="entry name" value="Pyridox_Oxase_N"/>
</dbReference>
<dbReference type="STRING" id="888061.AXF15_02755"/>
<evidence type="ECO:0000313" key="3">
    <source>
        <dbReference type="Proteomes" id="UP000063964"/>
    </source>
</evidence>
<proteinExistence type="predicted"/>
<evidence type="ECO:0000313" key="2">
    <source>
        <dbReference type="EMBL" id="AMD92131.1"/>
    </source>
</evidence>
<reference evidence="3" key="1">
    <citation type="submission" date="2016-02" db="EMBL/GenBank/DDBJ databases">
        <authorList>
            <person name="Holder M.E."/>
            <person name="Ajami N.J."/>
            <person name="Petrosino J.F."/>
        </authorList>
    </citation>
    <scope>NUCLEOTIDE SEQUENCE [LARGE SCALE GENOMIC DNA]</scope>
    <source>
        <strain evidence="3">DSM 12838</strain>
    </source>
</reference>
<dbReference type="Gene3D" id="2.30.110.10">
    <property type="entry name" value="Electron Transport, Fmn-binding Protein, Chain A"/>
    <property type="match status" value="1"/>
</dbReference>